<dbReference type="SUPFAM" id="SSF109998">
    <property type="entry name" value="Triger factor/SurA peptide-binding domain-like"/>
    <property type="match status" value="1"/>
</dbReference>
<dbReference type="Pfam" id="PF13145">
    <property type="entry name" value="Rotamase_2"/>
    <property type="match status" value="2"/>
</dbReference>
<evidence type="ECO:0000256" key="4">
    <source>
        <dbReference type="ARBA" id="ARBA00022519"/>
    </source>
</evidence>
<evidence type="ECO:0000256" key="11">
    <source>
        <dbReference type="ARBA" id="ARBA00038408"/>
    </source>
</evidence>
<dbReference type="GO" id="GO:0005886">
    <property type="term" value="C:plasma membrane"/>
    <property type="evidence" value="ECO:0007669"/>
    <property type="project" value="UniProtKB-SubCell"/>
</dbReference>
<dbReference type="PROSITE" id="PS50198">
    <property type="entry name" value="PPIC_PPIASE_2"/>
    <property type="match status" value="1"/>
</dbReference>
<dbReference type="RefSeq" id="WP_147146358.1">
    <property type="nucleotide sequence ID" value="NZ_BKAJ01000012.1"/>
</dbReference>
<keyword evidence="5 15" id="KW-0812">Transmembrane</keyword>
<keyword evidence="18" id="KW-1185">Reference proteome</keyword>
<evidence type="ECO:0000256" key="7">
    <source>
        <dbReference type="ARBA" id="ARBA00023136"/>
    </source>
</evidence>
<keyword evidence="3" id="KW-1003">Cell membrane</keyword>
<evidence type="ECO:0000256" key="2">
    <source>
        <dbReference type="ARBA" id="ARBA00018370"/>
    </source>
</evidence>
<evidence type="ECO:0000256" key="10">
    <source>
        <dbReference type="ARBA" id="ARBA00031484"/>
    </source>
</evidence>
<keyword evidence="8" id="KW-0143">Chaperone</keyword>
<dbReference type="Gene3D" id="3.10.50.40">
    <property type="match status" value="1"/>
</dbReference>
<dbReference type="PANTHER" id="PTHR47529">
    <property type="entry name" value="PEPTIDYL-PROLYL CIS-TRANS ISOMERASE D"/>
    <property type="match status" value="1"/>
</dbReference>
<evidence type="ECO:0000256" key="12">
    <source>
        <dbReference type="ARBA" id="ARBA00040743"/>
    </source>
</evidence>
<name>A0A512N3N5_9HYPH</name>
<dbReference type="Proteomes" id="UP000321058">
    <property type="component" value="Unassembled WGS sequence"/>
</dbReference>
<evidence type="ECO:0000313" key="18">
    <source>
        <dbReference type="Proteomes" id="UP000321058"/>
    </source>
</evidence>
<dbReference type="InterPro" id="IPR000297">
    <property type="entry name" value="PPIase_PpiC"/>
</dbReference>
<evidence type="ECO:0000256" key="14">
    <source>
        <dbReference type="PROSITE-ProRule" id="PRU00278"/>
    </source>
</evidence>
<comment type="similarity">
    <text evidence="11">Belongs to the PpiD chaperone family.</text>
</comment>
<organism evidence="17 18">
    <name type="scientific">Reyranella soli</name>
    <dbReference type="NCBI Taxonomy" id="1230389"/>
    <lineage>
        <taxon>Bacteria</taxon>
        <taxon>Pseudomonadati</taxon>
        <taxon>Pseudomonadota</taxon>
        <taxon>Alphaproteobacteria</taxon>
        <taxon>Hyphomicrobiales</taxon>
        <taxon>Reyranellaceae</taxon>
        <taxon>Reyranella</taxon>
    </lineage>
</organism>
<evidence type="ECO:0000256" key="6">
    <source>
        <dbReference type="ARBA" id="ARBA00022989"/>
    </source>
</evidence>
<dbReference type="GO" id="GO:0003755">
    <property type="term" value="F:peptidyl-prolyl cis-trans isomerase activity"/>
    <property type="evidence" value="ECO:0007669"/>
    <property type="project" value="UniProtKB-KW"/>
</dbReference>
<protein>
    <recommendedName>
        <fullName evidence="2">Parvulin-like PPIase</fullName>
    </recommendedName>
    <alternativeName>
        <fullName evidence="9">Peptidyl-prolyl cis-trans isomerase plp</fullName>
    </alternativeName>
    <alternativeName>
        <fullName evidence="12">Periplasmic chaperone PpiD</fullName>
    </alternativeName>
    <alternativeName>
        <fullName evidence="13">Periplasmic folding chaperone</fullName>
    </alternativeName>
    <alternativeName>
        <fullName evidence="10">Rotamase plp</fullName>
    </alternativeName>
</protein>
<dbReference type="InterPro" id="IPR046357">
    <property type="entry name" value="PPIase_dom_sf"/>
</dbReference>
<dbReference type="AlphaFoldDB" id="A0A512N3N5"/>
<dbReference type="Pfam" id="PF13624">
    <property type="entry name" value="SurA_N_3"/>
    <property type="match status" value="1"/>
</dbReference>
<evidence type="ECO:0000256" key="5">
    <source>
        <dbReference type="ARBA" id="ARBA00022692"/>
    </source>
</evidence>
<comment type="caution">
    <text evidence="17">The sequence shown here is derived from an EMBL/GenBank/DDBJ whole genome shotgun (WGS) entry which is preliminary data.</text>
</comment>
<dbReference type="PANTHER" id="PTHR47529:SF1">
    <property type="entry name" value="PERIPLASMIC CHAPERONE PPID"/>
    <property type="match status" value="1"/>
</dbReference>
<evidence type="ECO:0000256" key="13">
    <source>
        <dbReference type="ARBA" id="ARBA00042775"/>
    </source>
</evidence>
<evidence type="ECO:0000259" key="16">
    <source>
        <dbReference type="PROSITE" id="PS50198"/>
    </source>
</evidence>
<dbReference type="EMBL" id="BKAJ01000012">
    <property type="protein sequence ID" value="GEP53584.1"/>
    <property type="molecule type" value="Genomic_DNA"/>
</dbReference>
<dbReference type="OrthoDB" id="9768393at2"/>
<evidence type="ECO:0000313" key="17">
    <source>
        <dbReference type="EMBL" id="GEP53584.1"/>
    </source>
</evidence>
<feature type="domain" description="PpiC" evidence="16">
    <location>
        <begin position="322"/>
        <end position="365"/>
    </location>
</feature>
<keyword evidence="14 17" id="KW-0413">Isomerase</keyword>
<feature type="transmembrane region" description="Helical" evidence="15">
    <location>
        <begin position="7"/>
        <end position="29"/>
    </location>
</feature>
<dbReference type="Gene3D" id="1.10.4030.10">
    <property type="entry name" value="Porin chaperone SurA, peptide-binding domain"/>
    <property type="match status" value="1"/>
</dbReference>
<accession>A0A512N3N5</accession>
<evidence type="ECO:0000256" key="9">
    <source>
        <dbReference type="ARBA" id="ARBA00030642"/>
    </source>
</evidence>
<gene>
    <name evidence="17" type="ORF">RSO01_07500</name>
</gene>
<evidence type="ECO:0000256" key="8">
    <source>
        <dbReference type="ARBA" id="ARBA00023186"/>
    </source>
</evidence>
<proteinExistence type="inferred from homology"/>
<evidence type="ECO:0000256" key="15">
    <source>
        <dbReference type="SAM" id="Phobius"/>
    </source>
</evidence>
<keyword evidence="6 15" id="KW-1133">Transmembrane helix</keyword>
<evidence type="ECO:0000256" key="3">
    <source>
        <dbReference type="ARBA" id="ARBA00022475"/>
    </source>
</evidence>
<keyword evidence="14" id="KW-0697">Rotamase</keyword>
<comment type="subcellular location">
    <subcellularLocation>
        <location evidence="1">Cell inner membrane</location>
        <topology evidence="1">Single-pass type II membrane protein</topology>
        <orientation evidence="1">Periplasmic side</orientation>
    </subcellularLocation>
</comment>
<reference evidence="17 18" key="1">
    <citation type="submission" date="2019-07" db="EMBL/GenBank/DDBJ databases">
        <title>Whole genome shotgun sequence of Reyranella soli NBRC 108950.</title>
        <authorList>
            <person name="Hosoyama A."/>
            <person name="Uohara A."/>
            <person name="Ohji S."/>
            <person name="Ichikawa N."/>
        </authorList>
    </citation>
    <scope>NUCLEOTIDE SEQUENCE [LARGE SCALE GENOMIC DNA]</scope>
    <source>
        <strain evidence="17 18">NBRC 108950</strain>
    </source>
</reference>
<evidence type="ECO:0000256" key="1">
    <source>
        <dbReference type="ARBA" id="ARBA00004382"/>
    </source>
</evidence>
<keyword evidence="7 15" id="KW-0472">Membrane</keyword>
<dbReference type="InterPro" id="IPR027304">
    <property type="entry name" value="Trigger_fact/SurA_dom_sf"/>
</dbReference>
<dbReference type="InterPro" id="IPR052029">
    <property type="entry name" value="PpiD_chaperone"/>
</dbReference>
<dbReference type="SUPFAM" id="SSF54534">
    <property type="entry name" value="FKBP-like"/>
    <property type="match status" value="1"/>
</dbReference>
<keyword evidence="4" id="KW-0997">Cell inner membrane</keyword>
<sequence length="644" mass="70855">MNTFRKYARFIILFVLFGMLIVSFALWGVGDMLRMGGRSTEIAHVGGTKIPVYGWVGGASVSVNEVKDQFNRQLEGIQRQTGQRPEPEQALRFGLHVRALEEVIQRAVLDYTIQQFGLVVSDEEVYAAIARNPAFAGTGGAFDRLLFRNRLQQARISEAQYLNDIRREIAASQLFGAVRPDGLAPKSLRDDIFKMEAERRIAETIYIPDSIIVDVPKPTAEQLSAYFEANKTKFQIPEFRAFSYVMMTADDVMPQVGVTADMVKQEYDARQGEFGTAEKRDVDQAMADSEDKANAIIAAVTAGKTLEDAAKEVLGSSDGVIKLGPVTKKDLPPGPLADGVFALPVGVGPAPIQSPLGWHIVRVNSITPGKSVPFDEVKEKLEKELRAQLAPDLLIKQVTDFERVLAKTQSMKAAAEDLALKVKTFENVDARGQDAEGKQIVIGPAANELVQAAFATRESAESELLETQRGEYFMVRVDRITPARTPALTEVEAKVTEAWQAEERRKLADAKVKAALEKANAGTGFDALAKELGLEMRTAKPVSRFEADQGNYLTQPVVQELFKLHEGKTQSVRTAEGSVLVRLKQIEPVDLGKDKDALDRFGKQLDSMVANDLLLQLIAAMRTKYGVVVDEATFVAAFKPQNQP</sequence>